<gene>
    <name evidence="2" type="ORF">SNEC2469_LOCUS23635</name>
</gene>
<evidence type="ECO:0000256" key="1">
    <source>
        <dbReference type="SAM" id="MobiDB-lite"/>
    </source>
</evidence>
<accession>A0A812YXH4</accession>
<comment type="caution">
    <text evidence="2">The sequence shown here is derived from an EMBL/GenBank/DDBJ whole genome shotgun (WGS) entry which is preliminary data.</text>
</comment>
<dbReference type="Proteomes" id="UP000601435">
    <property type="component" value="Unassembled WGS sequence"/>
</dbReference>
<keyword evidence="3" id="KW-1185">Reference proteome</keyword>
<evidence type="ECO:0000313" key="3">
    <source>
        <dbReference type="Proteomes" id="UP000601435"/>
    </source>
</evidence>
<name>A0A812YXH4_9DINO</name>
<dbReference type="EMBL" id="CAJNJA010044363">
    <property type="protein sequence ID" value="CAE7801220.1"/>
    <property type="molecule type" value="Genomic_DNA"/>
</dbReference>
<feature type="region of interest" description="Disordered" evidence="1">
    <location>
        <begin position="1"/>
        <end position="21"/>
    </location>
</feature>
<evidence type="ECO:0000313" key="2">
    <source>
        <dbReference type="EMBL" id="CAE7801220.1"/>
    </source>
</evidence>
<dbReference type="OrthoDB" id="446298at2759"/>
<proteinExistence type="predicted"/>
<organism evidence="2 3">
    <name type="scientific">Symbiodinium necroappetens</name>
    <dbReference type="NCBI Taxonomy" id="1628268"/>
    <lineage>
        <taxon>Eukaryota</taxon>
        <taxon>Sar</taxon>
        <taxon>Alveolata</taxon>
        <taxon>Dinophyceae</taxon>
        <taxon>Suessiales</taxon>
        <taxon>Symbiodiniaceae</taxon>
        <taxon>Symbiodinium</taxon>
    </lineage>
</organism>
<protein>
    <submittedName>
        <fullName evidence="2">Uncharacterized protein</fullName>
    </submittedName>
</protein>
<dbReference type="AlphaFoldDB" id="A0A812YXH4"/>
<sequence length="59" mass="6477">ELREFWGNKSSKGFAGPGLTGSRLSKNEAQATLQRLLIAGGDFDEVRKLRKIIAELDST</sequence>
<feature type="non-terminal residue" evidence="2">
    <location>
        <position position="1"/>
    </location>
</feature>
<reference evidence="2" key="1">
    <citation type="submission" date="2021-02" db="EMBL/GenBank/DDBJ databases">
        <authorList>
            <person name="Dougan E. K."/>
            <person name="Rhodes N."/>
            <person name="Thang M."/>
            <person name="Chan C."/>
        </authorList>
    </citation>
    <scope>NUCLEOTIDE SEQUENCE</scope>
</reference>